<dbReference type="RefSeq" id="XP_014156593.1">
    <property type="nucleotide sequence ID" value="XM_014301118.1"/>
</dbReference>
<dbReference type="EMBL" id="KQ241902">
    <property type="protein sequence ID" value="KNC82691.1"/>
    <property type="molecule type" value="Genomic_DNA"/>
</dbReference>
<gene>
    <name evidence="2" type="ORF">SARC_05030</name>
</gene>
<accession>A0A0L0G1K1</accession>
<keyword evidence="3" id="KW-1185">Reference proteome</keyword>
<reference evidence="2 3" key="1">
    <citation type="submission" date="2011-02" db="EMBL/GenBank/DDBJ databases">
        <title>The Genome Sequence of Sphaeroforma arctica JP610.</title>
        <authorList>
            <consortium name="The Broad Institute Genome Sequencing Platform"/>
            <person name="Russ C."/>
            <person name="Cuomo C."/>
            <person name="Young S.K."/>
            <person name="Zeng Q."/>
            <person name="Gargeya S."/>
            <person name="Alvarado L."/>
            <person name="Berlin A."/>
            <person name="Chapman S.B."/>
            <person name="Chen Z."/>
            <person name="Freedman E."/>
            <person name="Gellesch M."/>
            <person name="Goldberg J."/>
            <person name="Griggs A."/>
            <person name="Gujja S."/>
            <person name="Heilman E."/>
            <person name="Heiman D."/>
            <person name="Howarth C."/>
            <person name="Mehta T."/>
            <person name="Neiman D."/>
            <person name="Pearson M."/>
            <person name="Roberts A."/>
            <person name="Saif S."/>
            <person name="Shea T."/>
            <person name="Shenoy N."/>
            <person name="Sisk P."/>
            <person name="Stolte C."/>
            <person name="Sykes S."/>
            <person name="White J."/>
            <person name="Yandava C."/>
            <person name="Burger G."/>
            <person name="Gray M.W."/>
            <person name="Holland P.W.H."/>
            <person name="King N."/>
            <person name="Lang F.B.F."/>
            <person name="Roger A.J."/>
            <person name="Ruiz-Trillo I."/>
            <person name="Haas B."/>
            <person name="Nusbaum C."/>
            <person name="Birren B."/>
        </authorList>
    </citation>
    <scope>NUCLEOTIDE SEQUENCE [LARGE SCALE GENOMIC DNA]</scope>
    <source>
        <strain evidence="2 3">JP610</strain>
    </source>
</reference>
<evidence type="ECO:0000256" key="1">
    <source>
        <dbReference type="SAM" id="MobiDB-lite"/>
    </source>
</evidence>
<organism evidence="2 3">
    <name type="scientific">Sphaeroforma arctica JP610</name>
    <dbReference type="NCBI Taxonomy" id="667725"/>
    <lineage>
        <taxon>Eukaryota</taxon>
        <taxon>Ichthyosporea</taxon>
        <taxon>Ichthyophonida</taxon>
        <taxon>Sphaeroforma</taxon>
    </lineage>
</organism>
<dbReference type="GeneID" id="25905534"/>
<proteinExistence type="predicted"/>
<evidence type="ECO:0000313" key="2">
    <source>
        <dbReference type="EMBL" id="KNC82691.1"/>
    </source>
</evidence>
<protein>
    <submittedName>
        <fullName evidence="2">Uncharacterized protein</fullName>
    </submittedName>
</protein>
<feature type="region of interest" description="Disordered" evidence="1">
    <location>
        <begin position="111"/>
        <end position="130"/>
    </location>
</feature>
<sequence>MRPVSEQPVPVLLYVSGDEPISSLQVATGNASDIASALLQDDTPFDMMAGLGLAPRGKSYQDPHTSGGVGDWPLTMEDLFREEQVALDDAVADRDVSWQAYQQLREIQQDSDNVELATSSGPGSGTVGVV</sequence>
<dbReference type="Proteomes" id="UP000054560">
    <property type="component" value="Unassembled WGS sequence"/>
</dbReference>
<name>A0A0L0G1K1_9EUKA</name>
<dbReference type="AlphaFoldDB" id="A0A0L0G1K1"/>
<evidence type="ECO:0000313" key="3">
    <source>
        <dbReference type="Proteomes" id="UP000054560"/>
    </source>
</evidence>